<protein>
    <submittedName>
        <fullName evidence="5">DUF4350 domain-containing protein</fullName>
    </submittedName>
</protein>
<sequence>MRGSRWFIFFVLAFLLLMFAIEYHLPKKFVWVPTFSHYDEQPFGCAVFDSLLTVSLPSGYTLSRKTFYQMEQEDTVHNKGILLIATNLPFGRVDIEALLKMADRGNKIMLVSSSFTKILEDTLKFDCTYSYFRSVDLKKYAASLLKRDSIYWIGDPEVYSRQVFRFYPQFCKSYFRRYDSLPVRKLAEINLASDMGHALDELDSTTVSRNYHPLVAMVRPWGKGEIILVSTPLLFTNYGVLDEKNATYIFRILSQMGELPIVRTEGYMKETAQTQRSPLRYFLSQRPLRWAIYLSMFAILLFMVFTARRRQRAIPVIQEPENKSLEFTKLIGTLYYQKNDHANLVHKKFTYFAEVLRREIQVDVEEVADDERSFHRIAQKTGMEVEEISRLIREIRPVIYGGRVLSGEEMKGFIDKMNEIINHI</sequence>
<dbReference type="Pfam" id="PF14258">
    <property type="entry name" value="DUF4350"/>
    <property type="match status" value="1"/>
</dbReference>
<dbReference type="Proteomes" id="UP000436858">
    <property type="component" value="Unassembled WGS sequence"/>
</dbReference>
<evidence type="ECO:0000313" key="3">
    <source>
        <dbReference type="EMBL" id="KAB4307053.1"/>
    </source>
</evidence>
<keyword evidence="1" id="KW-0812">Transmembrane</keyword>
<evidence type="ECO:0000313" key="5">
    <source>
        <dbReference type="EMBL" id="KAB4482558.1"/>
    </source>
</evidence>
<evidence type="ECO:0000259" key="2">
    <source>
        <dbReference type="Pfam" id="PF14258"/>
    </source>
</evidence>
<dbReference type="EMBL" id="WCRW01000009">
    <property type="protein sequence ID" value="KAB4455042.1"/>
    <property type="molecule type" value="Genomic_DNA"/>
</dbReference>
<evidence type="ECO:0000313" key="9">
    <source>
        <dbReference type="Proteomes" id="UP000440614"/>
    </source>
</evidence>
<keyword evidence="1" id="KW-0472">Membrane</keyword>
<dbReference type="RefSeq" id="WP_008763991.1">
    <property type="nucleotide sequence ID" value="NZ_BAABXH010000001.1"/>
</dbReference>
<reference evidence="6" key="2">
    <citation type="submission" date="2022-10" db="EMBL/GenBank/DDBJ databases">
        <title>Human gut microbiome strain richness.</title>
        <authorList>
            <person name="Chen-Liaw A."/>
        </authorList>
    </citation>
    <scope>NUCLEOTIDE SEQUENCE</scope>
    <source>
        <strain evidence="6">1001283st1_A3_1001283B150304_161114</strain>
    </source>
</reference>
<dbReference type="AlphaFoldDB" id="A0A0P0FHI0"/>
<feature type="transmembrane region" description="Helical" evidence="1">
    <location>
        <begin position="290"/>
        <end position="307"/>
    </location>
</feature>
<dbReference type="OMA" id="FMVFTAR"/>
<dbReference type="InterPro" id="IPR025646">
    <property type="entry name" value="DUF4350"/>
</dbReference>
<gene>
    <name evidence="4" type="ORF">GAN75_14565</name>
    <name evidence="5" type="ORF">GAN91_11195</name>
    <name evidence="3" type="ORF">GAO51_22070</name>
    <name evidence="6" type="ORF">PO127_21295</name>
</gene>
<evidence type="ECO:0000313" key="4">
    <source>
        <dbReference type="EMBL" id="KAB4455042.1"/>
    </source>
</evidence>
<evidence type="ECO:0000256" key="1">
    <source>
        <dbReference type="SAM" id="Phobius"/>
    </source>
</evidence>
<evidence type="ECO:0000313" key="6">
    <source>
        <dbReference type="EMBL" id="MDC2238284.1"/>
    </source>
</evidence>
<name>A0A0P0FHI0_BACT4</name>
<dbReference type="Proteomes" id="UP001217776">
    <property type="component" value="Unassembled WGS sequence"/>
</dbReference>
<dbReference type="KEGG" id="btho:Btheta7330_00827"/>
<comment type="caution">
    <text evidence="5">The sequence shown here is derived from an EMBL/GenBank/DDBJ whole genome shotgun (WGS) entry which is preliminary data.</text>
</comment>
<dbReference type="EMBL" id="JAQNVG010000046">
    <property type="protein sequence ID" value="MDC2238284.1"/>
    <property type="molecule type" value="Genomic_DNA"/>
</dbReference>
<accession>C6IRY1</accession>
<reference evidence="7 8" key="1">
    <citation type="journal article" date="2019" name="Nat. Med.">
        <title>A library of human gut bacterial isolates paired with longitudinal multiomics data enables mechanistic microbiome research.</title>
        <authorList>
            <person name="Poyet M."/>
            <person name="Groussin M."/>
            <person name="Gibbons S.M."/>
            <person name="Avila-Pacheco J."/>
            <person name="Jiang X."/>
            <person name="Kearney S.M."/>
            <person name="Perrotta A.R."/>
            <person name="Berdy B."/>
            <person name="Zhao S."/>
            <person name="Lieberman T.D."/>
            <person name="Swanson P.K."/>
            <person name="Smith M."/>
            <person name="Roesemann S."/>
            <person name="Alexander J.E."/>
            <person name="Rich S.A."/>
            <person name="Livny J."/>
            <person name="Vlamakis H."/>
            <person name="Clish C."/>
            <person name="Bullock K."/>
            <person name="Deik A."/>
            <person name="Scott J."/>
            <person name="Pierce K.A."/>
            <person name="Xavier R.J."/>
            <person name="Alm E.J."/>
        </authorList>
    </citation>
    <scope>NUCLEOTIDE SEQUENCE [LARGE SCALE GENOMIC DNA]</scope>
    <source>
        <strain evidence="4 7">BIOML-A160</strain>
        <strain evidence="5 8">BIOML-A162</strain>
        <strain evidence="3 9">BIOML-A188</strain>
    </source>
</reference>
<dbReference type="EMBL" id="WCRY01000009">
    <property type="protein sequence ID" value="KAB4482558.1"/>
    <property type="molecule type" value="Genomic_DNA"/>
</dbReference>
<dbReference type="GeneID" id="60923382"/>
<proteinExistence type="predicted"/>
<evidence type="ECO:0000313" key="8">
    <source>
        <dbReference type="Proteomes" id="UP000436858"/>
    </source>
</evidence>
<organism evidence="5 8">
    <name type="scientific">Bacteroides thetaiotaomicron</name>
    <dbReference type="NCBI Taxonomy" id="818"/>
    <lineage>
        <taxon>Bacteria</taxon>
        <taxon>Pseudomonadati</taxon>
        <taxon>Bacteroidota</taxon>
        <taxon>Bacteroidia</taxon>
        <taxon>Bacteroidales</taxon>
        <taxon>Bacteroidaceae</taxon>
        <taxon>Bacteroides</taxon>
    </lineage>
</organism>
<dbReference type="EMBL" id="WCSY01000026">
    <property type="protein sequence ID" value="KAB4307053.1"/>
    <property type="molecule type" value="Genomic_DNA"/>
</dbReference>
<accession>A0A0P0FHI0</accession>
<dbReference type="Proteomes" id="UP000436825">
    <property type="component" value="Unassembled WGS sequence"/>
</dbReference>
<feature type="domain" description="DUF4350" evidence="2">
    <location>
        <begin position="38"/>
        <end position="253"/>
    </location>
</feature>
<evidence type="ECO:0000313" key="7">
    <source>
        <dbReference type="Proteomes" id="UP000436825"/>
    </source>
</evidence>
<keyword evidence="1" id="KW-1133">Transmembrane helix</keyword>
<dbReference type="Proteomes" id="UP000440614">
    <property type="component" value="Unassembled WGS sequence"/>
</dbReference>